<evidence type="ECO:0000313" key="1">
    <source>
        <dbReference type="EMBL" id="KAH9323947.1"/>
    </source>
</evidence>
<accession>A0AA38LK23</accession>
<dbReference type="Proteomes" id="UP000824469">
    <property type="component" value="Unassembled WGS sequence"/>
</dbReference>
<protein>
    <submittedName>
        <fullName evidence="1">Uncharacterized protein</fullName>
    </submittedName>
</protein>
<evidence type="ECO:0000313" key="2">
    <source>
        <dbReference type="Proteomes" id="UP000824469"/>
    </source>
</evidence>
<sequence length="94" mass="10532">VSLPLYDCMHTDKIIMGDKSKKEEKSDLQVCMDKQNEDSQEVSNDHYLVVTNATWIGNECNDEGMNDRKEEEAFLGTLGHSQLAGPYGTAVHVQ</sequence>
<dbReference type="EMBL" id="JAHRHJ020000003">
    <property type="protein sequence ID" value="KAH9323947.1"/>
    <property type="molecule type" value="Genomic_DNA"/>
</dbReference>
<comment type="caution">
    <text evidence="1">The sequence shown here is derived from an EMBL/GenBank/DDBJ whole genome shotgun (WGS) entry which is preliminary data.</text>
</comment>
<gene>
    <name evidence="1" type="ORF">KI387_018586</name>
</gene>
<reference evidence="1 2" key="1">
    <citation type="journal article" date="2021" name="Nat. Plants">
        <title>The Taxus genome provides insights into paclitaxel biosynthesis.</title>
        <authorList>
            <person name="Xiong X."/>
            <person name="Gou J."/>
            <person name="Liao Q."/>
            <person name="Li Y."/>
            <person name="Zhou Q."/>
            <person name="Bi G."/>
            <person name="Li C."/>
            <person name="Du R."/>
            <person name="Wang X."/>
            <person name="Sun T."/>
            <person name="Guo L."/>
            <person name="Liang H."/>
            <person name="Lu P."/>
            <person name="Wu Y."/>
            <person name="Zhang Z."/>
            <person name="Ro D.K."/>
            <person name="Shang Y."/>
            <person name="Huang S."/>
            <person name="Yan J."/>
        </authorList>
    </citation>
    <scope>NUCLEOTIDE SEQUENCE [LARGE SCALE GENOMIC DNA]</scope>
    <source>
        <strain evidence="1">Ta-2019</strain>
    </source>
</reference>
<name>A0AA38LK23_TAXCH</name>
<dbReference type="AlphaFoldDB" id="A0AA38LK23"/>
<feature type="non-terminal residue" evidence="1">
    <location>
        <position position="1"/>
    </location>
</feature>
<organism evidence="1 2">
    <name type="scientific">Taxus chinensis</name>
    <name type="common">Chinese yew</name>
    <name type="synonym">Taxus wallichiana var. chinensis</name>
    <dbReference type="NCBI Taxonomy" id="29808"/>
    <lineage>
        <taxon>Eukaryota</taxon>
        <taxon>Viridiplantae</taxon>
        <taxon>Streptophyta</taxon>
        <taxon>Embryophyta</taxon>
        <taxon>Tracheophyta</taxon>
        <taxon>Spermatophyta</taxon>
        <taxon>Pinopsida</taxon>
        <taxon>Pinidae</taxon>
        <taxon>Conifers II</taxon>
        <taxon>Cupressales</taxon>
        <taxon>Taxaceae</taxon>
        <taxon>Taxus</taxon>
    </lineage>
</organism>
<keyword evidence="2" id="KW-1185">Reference proteome</keyword>
<proteinExistence type="predicted"/>